<dbReference type="PROSITE" id="PS50158">
    <property type="entry name" value="ZF_CCHC"/>
    <property type="match status" value="1"/>
</dbReference>
<gene>
    <name evidence="5" type="ORF">PGTG_20223</name>
</gene>
<protein>
    <recommendedName>
        <fullName evidence="4">CCHC-type domain-containing protein</fullName>
    </recommendedName>
</protein>
<organism evidence="5 6">
    <name type="scientific">Puccinia graminis f. sp. tritici (strain CRL 75-36-700-3 / race SCCL)</name>
    <name type="common">Black stem rust fungus</name>
    <dbReference type="NCBI Taxonomy" id="418459"/>
    <lineage>
        <taxon>Eukaryota</taxon>
        <taxon>Fungi</taxon>
        <taxon>Dikarya</taxon>
        <taxon>Basidiomycota</taxon>
        <taxon>Pucciniomycotina</taxon>
        <taxon>Pucciniomycetes</taxon>
        <taxon>Pucciniales</taxon>
        <taxon>Pucciniaceae</taxon>
        <taxon>Puccinia</taxon>
    </lineage>
</organism>
<dbReference type="Gene3D" id="4.10.60.10">
    <property type="entry name" value="Zinc finger, CCHC-type"/>
    <property type="match status" value="1"/>
</dbReference>
<dbReference type="RefSeq" id="XP_003338559.1">
    <property type="nucleotide sequence ID" value="XM_003338511.1"/>
</dbReference>
<evidence type="ECO:0000313" key="5">
    <source>
        <dbReference type="EMBL" id="EFP94140.1"/>
    </source>
</evidence>
<dbReference type="GO" id="GO:0006397">
    <property type="term" value="P:mRNA processing"/>
    <property type="evidence" value="ECO:0007669"/>
    <property type="project" value="UniProtKB-KW"/>
</dbReference>
<dbReference type="EMBL" id="DS178451">
    <property type="protein sequence ID" value="EFP94140.1"/>
    <property type="molecule type" value="Genomic_DNA"/>
</dbReference>
<dbReference type="InterPro" id="IPR036875">
    <property type="entry name" value="Znf_CCHC_sf"/>
</dbReference>
<evidence type="ECO:0000256" key="3">
    <source>
        <dbReference type="SAM" id="MobiDB-lite"/>
    </source>
</evidence>
<dbReference type="HOGENOM" id="CLU_2307420_0_0_1"/>
<feature type="domain" description="CCHC-type" evidence="4">
    <location>
        <begin position="35"/>
        <end position="50"/>
    </location>
</feature>
<dbReference type="SUPFAM" id="SSF57756">
    <property type="entry name" value="Retrovirus zinc finger-like domains"/>
    <property type="match status" value="1"/>
</dbReference>
<dbReference type="Pfam" id="PF00098">
    <property type="entry name" value="zf-CCHC"/>
    <property type="match status" value="1"/>
</dbReference>
<proteinExistence type="predicted"/>
<accession>E3LC65</accession>
<sequence length="100" mass="11313">MQLALWNRMRRQLKFRPIISMPRPLRRRLIPKLGCWNCGQKGHHSSKCSNPSLKKKPTAQASSTEARAGAVSYATLGNYSEDEENDDDSYDDDGCDVVWG</sequence>
<dbReference type="AlphaFoldDB" id="E3LC65"/>
<reference key="1">
    <citation type="submission" date="2007-01" db="EMBL/GenBank/DDBJ databases">
        <title>The Genome Sequence of Puccinia graminis f. sp. tritici Strain CRL 75-36-700-3.</title>
        <authorList>
            <consortium name="The Broad Institute Genome Sequencing Platform"/>
            <person name="Birren B."/>
            <person name="Lander E."/>
            <person name="Galagan J."/>
            <person name="Nusbaum C."/>
            <person name="Devon K."/>
            <person name="Cuomo C."/>
            <person name="Jaffe D."/>
            <person name="Butler J."/>
            <person name="Alvarez P."/>
            <person name="Gnerre S."/>
            <person name="Grabherr M."/>
            <person name="Mauceli E."/>
            <person name="Brockman W."/>
            <person name="Young S."/>
            <person name="LaButti K."/>
            <person name="Sykes S."/>
            <person name="DeCaprio D."/>
            <person name="Crawford M."/>
            <person name="Koehrsen M."/>
            <person name="Engels R."/>
            <person name="Montgomery P."/>
            <person name="Pearson M."/>
            <person name="Howarth C."/>
            <person name="Larson L."/>
            <person name="White J."/>
            <person name="Zeng Q."/>
            <person name="Kodira C."/>
            <person name="Yandava C."/>
            <person name="Alvarado L."/>
            <person name="O'Leary S."/>
            <person name="Szabo L."/>
            <person name="Dean R."/>
            <person name="Schein J."/>
        </authorList>
    </citation>
    <scope>NUCLEOTIDE SEQUENCE</scope>
    <source>
        <strain>CRL 75-36-700-3</strain>
    </source>
</reference>
<evidence type="ECO:0000259" key="4">
    <source>
        <dbReference type="PROSITE" id="PS50158"/>
    </source>
</evidence>
<dbReference type="OrthoDB" id="1731756at2759"/>
<evidence type="ECO:0000256" key="2">
    <source>
        <dbReference type="PROSITE-ProRule" id="PRU00047"/>
    </source>
</evidence>
<keyword evidence="2" id="KW-0479">Metal-binding</keyword>
<feature type="compositionally biased region" description="Acidic residues" evidence="3">
    <location>
        <begin position="80"/>
        <end position="100"/>
    </location>
</feature>
<dbReference type="GO" id="GO:0008270">
    <property type="term" value="F:zinc ion binding"/>
    <property type="evidence" value="ECO:0007669"/>
    <property type="project" value="UniProtKB-KW"/>
</dbReference>
<keyword evidence="6" id="KW-1185">Reference proteome</keyword>
<dbReference type="KEGG" id="pgr:PGTG_20223"/>
<feature type="region of interest" description="Disordered" evidence="3">
    <location>
        <begin position="39"/>
        <end position="100"/>
    </location>
</feature>
<keyword evidence="1" id="KW-0507">mRNA processing</keyword>
<dbReference type="VEuPathDB" id="FungiDB:PGTG_20223"/>
<dbReference type="GO" id="GO:0003676">
    <property type="term" value="F:nucleic acid binding"/>
    <property type="evidence" value="ECO:0007669"/>
    <property type="project" value="InterPro"/>
</dbReference>
<evidence type="ECO:0000256" key="1">
    <source>
        <dbReference type="ARBA" id="ARBA00022664"/>
    </source>
</evidence>
<dbReference type="InParanoid" id="E3LC65"/>
<evidence type="ECO:0000313" key="6">
    <source>
        <dbReference type="Proteomes" id="UP000008783"/>
    </source>
</evidence>
<name>E3LC65_PUCGT</name>
<keyword evidence="2" id="KW-0862">Zinc</keyword>
<keyword evidence="2" id="KW-0863">Zinc-finger</keyword>
<dbReference type="GeneID" id="10535916"/>
<reference evidence="6" key="2">
    <citation type="journal article" date="2011" name="Proc. Natl. Acad. Sci. U.S.A.">
        <title>Obligate biotrophy features unraveled by the genomic analysis of rust fungi.</title>
        <authorList>
            <person name="Duplessis S."/>
            <person name="Cuomo C.A."/>
            <person name="Lin Y.-C."/>
            <person name="Aerts A."/>
            <person name="Tisserant E."/>
            <person name="Veneault-Fourrey C."/>
            <person name="Joly D.L."/>
            <person name="Hacquard S."/>
            <person name="Amselem J."/>
            <person name="Cantarel B.L."/>
            <person name="Chiu R."/>
            <person name="Coutinho P.M."/>
            <person name="Feau N."/>
            <person name="Field M."/>
            <person name="Frey P."/>
            <person name="Gelhaye E."/>
            <person name="Goldberg J."/>
            <person name="Grabherr M.G."/>
            <person name="Kodira C.D."/>
            <person name="Kohler A."/>
            <person name="Kuees U."/>
            <person name="Lindquist E.A."/>
            <person name="Lucas S.M."/>
            <person name="Mago R."/>
            <person name="Mauceli E."/>
            <person name="Morin E."/>
            <person name="Murat C."/>
            <person name="Pangilinan J.L."/>
            <person name="Park R."/>
            <person name="Pearson M."/>
            <person name="Quesneville H."/>
            <person name="Rouhier N."/>
            <person name="Sakthikumar S."/>
            <person name="Salamov A.A."/>
            <person name="Schmutz J."/>
            <person name="Selles B."/>
            <person name="Shapiro H."/>
            <person name="Tanguay P."/>
            <person name="Tuskan G.A."/>
            <person name="Henrissat B."/>
            <person name="Van de Peer Y."/>
            <person name="Rouze P."/>
            <person name="Ellis J.G."/>
            <person name="Dodds P.N."/>
            <person name="Schein J.E."/>
            <person name="Zhong S."/>
            <person name="Hamelin R.C."/>
            <person name="Grigoriev I.V."/>
            <person name="Szabo L.J."/>
            <person name="Martin F."/>
        </authorList>
    </citation>
    <scope>NUCLEOTIDE SEQUENCE [LARGE SCALE GENOMIC DNA]</scope>
    <source>
        <strain evidence="6">CRL 75-36-700-3 / race SCCL</strain>
    </source>
</reference>
<dbReference type="Proteomes" id="UP000008783">
    <property type="component" value="Unassembled WGS sequence"/>
</dbReference>
<dbReference type="InterPro" id="IPR001878">
    <property type="entry name" value="Znf_CCHC"/>
</dbReference>